<dbReference type="Proteomes" id="UP000445000">
    <property type="component" value="Unassembled WGS sequence"/>
</dbReference>
<feature type="compositionally biased region" description="Basic and acidic residues" evidence="1">
    <location>
        <begin position="28"/>
        <end position="51"/>
    </location>
</feature>
<protein>
    <submittedName>
        <fullName evidence="2">Uncharacterized protein</fullName>
    </submittedName>
</protein>
<gene>
    <name evidence="2" type="ORF">GCM10011487_24830</name>
</gene>
<feature type="region of interest" description="Disordered" evidence="1">
    <location>
        <begin position="27"/>
        <end position="74"/>
    </location>
</feature>
<evidence type="ECO:0000313" key="2">
    <source>
        <dbReference type="EMBL" id="GFE80483.1"/>
    </source>
</evidence>
<organism evidence="2 3">
    <name type="scientific">Steroidobacter agaridevorans</name>
    <dbReference type="NCBI Taxonomy" id="2695856"/>
    <lineage>
        <taxon>Bacteria</taxon>
        <taxon>Pseudomonadati</taxon>
        <taxon>Pseudomonadota</taxon>
        <taxon>Gammaproteobacteria</taxon>
        <taxon>Steroidobacterales</taxon>
        <taxon>Steroidobacteraceae</taxon>
        <taxon>Steroidobacter</taxon>
    </lineage>
</organism>
<dbReference type="AlphaFoldDB" id="A0A829YC11"/>
<dbReference type="EMBL" id="BLJN01000002">
    <property type="protein sequence ID" value="GFE80483.1"/>
    <property type="molecule type" value="Genomic_DNA"/>
</dbReference>
<proteinExistence type="predicted"/>
<sequence>MRARRTTIIGLTLAGVAAGWALHLSRPTAERTKPTDDRGVVGEARETRDAPADPPAPAPADAPTHAGKSASSVDVQARARFNEQAREFFAQAPALSPEEARQRAADLSQELSRIEQSGGLSAGETFLLRAGLIRYTVADEQQQITQIRALKERYAAAARQRTALSTAQSDPMFQLYKVRESQIVAETLSLQTIPDGLSRDEYLRRRLQTERERLLGGAM</sequence>
<keyword evidence="3" id="KW-1185">Reference proteome</keyword>
<comment type="caution">
    <text evidence="2">The sequence shown here is derived from an EMBL/GenBank/DDBJ whole genome shotgun (WGS) entry which is preliminary data.</text>
</comment>
<evidence type="ECO:0000256" key="1">
    <source>
        <dbReference type="SAM" id="MobiDB-lite"/>
    </source>
</evidence>
<evidence type="ECO:0000313" key="3">
    <source>
        <dbReference type="Proteomes" id="UP000445000"/>
    </source>
</evidence>
<accession>A0A829YC11</accession>
<reference evidence="3" key="1">
    <citation type="submission" date="2020-01" db="EMBL/GenBank/DDBJ databases">
        <title>'Steroidobacter agaridevorans' sp. nov., agar-degrading bacteria isolated from rhizosphere soils.</title>
        <authorList>
            <person name="Ikenaga M."/>
            <person name="Kataoka M."/>
            <person name="Murouchi A."/>
            <person name="Katsuragi S."/>
            <person name="Sakai M."/>
        </authorList>
    </citation>
    <scope>NUCLEOTIDE SEQUENCE [LARGE SCALE GENOMIC DNA]</scope>
    <source>
        <strain evidence="3">YU21-B</strain>
    </source>
</reference>
<name>A0A829YC11_9GAMM</name>